<dbReference type="PANTHER" id="PTHR12110">
    <property type="entry name" value="HYDROXYPYRUVATE ISOMERASE"/>
    <property type="match status" value="1"/>
</dbReference>
<dbReference type="SUPFAM" id="SSF51658">
    <property type="entry name" value="Xylose isomerase-like"/>
    <property type="match status" value="1"/>
</dbReference>
<dbReference type="PROSITE" id="PS51318">
    <property type="entry name" value="TAT"/>
    <property type="match status" value="1"/>
</dbReference>
<dbReference type="GO" id="GO:0016853">
    <property type="term" value="F:isomerase activity"/>
    <property type="evidence" value="ECO:0007669"/>
    <property type="project" value="UniProtKB-KW"/>
</dbReference>
<name>A0ABV2T5I7_9BACT</name>
<dbReference type="PANTHER" id="PTHR12110:SF41">
    <property type="entry name" value="INOSOSE DEHYDRATASE"/>
    <property type="match status" value="1"/>
</dbReference>
<dbReference type="InterPro" id="IPR050312">
    <property type="entry name" value="IolE/XylAMocC-like"/>
</dbReference>
<keyword evidence="2" id="KW-0413">Isomerase</keyword>
<keyword evidence="3" id="KW-1185">Reference proteome</keyword>
<evidence type="ECO:0000313" key="2">
    <source>
        <dbReference type="EMBL" id="MET6998259.1"/>
    </source>
</evidence>
<evidence type="ECO:0000313" key="3">
    <source>
        <dbReference type="Proteomes" id="UP001549749"/>
    </source>
</evidence>
<dbReference type="Gene3D" id="3.20.20.150">
    <property type="entry name" value="Divalent-metal-dependent TIM barrel enzymes"/>
    <property type="match status" value="1"/>
</dbReference>
<sequence>MNTRRSFLRQAALVTAALTIDPARLFSRPANTEGFRKIGLQLYTLRDALATDVKGTIEKVAAIGYNQVETFYGEAGPHSTNQFWGLDPKAFKSLLKTNGLTTPSGHYQLNDYLTPGNGKDTSLKSQIAIAAAVGQAYFVVPVPPLYLWNKHPATSDDYKFIAAQLNKAGELCKRSNLKMAYHNHFWEFRKLPDSKETGYDILLKETTPSLVSFELDLFWTIKSGVDPVALFKQAPGRFPMLHIKDVAKDNTATIADTGNETSEHILSGVTFTEVGTGSVNFKQILEHAPTGGVKYLYVEQDKITIDPFDSVRQSCTYVKQHLLTT</sequence>
<proteinExistence type="predicted"/>
<dbReference type="RefSeq" id="WP_354660894.1">
    <property type="nucleotide sequence ID" value="NZ_JBEXAC010000001.1"/>
</dbReference>
<dbReference type="EMBL" id="JBEXAC010000001">
    <property type="protein sequence ID" value="MET6998259.1"/>
    <property type="molecule type" value="Genomic_DNA"/>
</dbReference>
<feature type="domain" description="Xylose isomerase-like TIM barrel" evidence="1">
    <location>
        <begin position="57"/>
        <end position="287"/>
    </location>
</feature>
<dbReference type="InterPro" id="IPR006311">
    <property type="entry name" value="TAT_signal"/>
</dbReference>
<dbReference type="InterPro" id="IPR013022">
    <property type="entry name" value="Xyl_isomerase-like_TIM-brl"/>
</dbReference>
<comment type="caution">
    <text evidence="2">The sequence shown here is derived from an EMBL/GenBank/DDBJ whole genome shotgun (WGS) entry which is preliminary data.</text>
</comment>
<protein>
    <submittedName>
        <fullName evidence="2">Sugar phosphate isomerase/epimerase</fullName>
    </submittedName>
</protein>
<dbReference type="Pfam" id="PF01261">
    <property type="entry name" value="AP_endonuc_2"/>
    <property type="match status" value="1"/>
</dbReference>
<dbReference type="Proteomes" id="UP001549749">
    <property type="component" value="Unassembled WGS sequence"/>
</dbReference>
<dbReference type="InterPro" id="IPR036237">
    <property type="entry name" value="Xyl_isomerase-like_sf"/>
</dbReference>
<accession>A0ABV2T5I7</accession>
<gene>
    <name evidence="2" type="ORF">ABR189_12810</name>
</gene>
<evidence type="ECO:0000259" key="1">
    <source>
        <dbReference type="Pfam" id="PF01261"/>
    </source>
</evidence>
<organism evidence="2 3">
    <name type="scientific">Chitinophaga defluvii</name>
    <dbReference type="NCBI Taxonomy" id="3163343"/>
    <lineage>
        <taxon>Bacteria</taxon>
        <taxon>Pseudomonadati</taxon>
        <taxon>Bacteroidota</taxon>
        <taxon>Chitinophagia</taxon>
        <taxon>Chitinophagales</taxon>
        <taxon>Chitinophagaceae</taxon>
        <taxon>Chitinophaga</taxon>
    </lineage>
</organism>
<reference evidence="2 3" key="1">
    <citation type="submission" date="2024-06" db="EMBL/GenBank/DDBJ databases">
        <title>Chitinophaga defluvii sp. nov., isolated from municipal sewage.</title>
        <authorList>
            <person name="Zhang L."/>
        </authorList>
    </citation>
    <scope>NUCLEOTIDE SEQUENCE [LARGE SCALE GENOMIC DNA]</scope>
    <source>
        <strain evidence="2 3">H8</strain>
    </source>
</reference>